<evidence type="ECO:0000256" key="7">
    <source>
        <dbReference type="ARBA" id="ARBA00022824"/>
    </source>
</evidence>
<feature type="transmembrane region" description="Helical" evidence="11">
    <location>
        <begin position="652"/>
        <end position="670"/>
    </location>
</feature>
<dbReference type="Gene3D" id="3.40.720.10">
    <property type="entry name" value="Alkaline Phosphatase, subunit A"/>
    <property type="match status" value="1"/>
</dbReference>
<dbReference type="PANTHER" id="PTHR23072">
    <property type="entry name" value="PHOSPHATIDYLINOSITOL GLYCAN-RELATED"/>
    <property type="match status" value="1"/>
</dbReference>
<evidence type="ECO:0000313" key="14">
    <source>
        <dbReference type="RefSeq" id="XP_011308492.1"/>
    </source>
</evidence>
<dbReference type="InterPro" id="IPR039527">
    <property type="entry name" value="PIGG/GPI7"/>
</dbReference>
<evidence type="ECO:0000256" key="1">
    <source>
        <dbReference type="ARBA" id="ARBA00004477"/>
    </source>
</evidence>
<dbReference type="InterPro" id="IPR002591">
    <property type="entry name" value="Phosphodiest/P_Trfase"/>
</dbReference>
<evidence type="ECO:0000256" key="11">
    <source>
        <dbReference type="SAM" id="Phobius"/>
    </source>
</evidence>
<evidence type="ECO:0000256" key="4">
    <source>
        <dbReference type="ARBA" id="ARBA00022502"/>
    </source>
</evidence>
<dbReference type="Proteomes" id="UP000694866">
    <property type="component" value="Unplaced"/>
</dbReference>
<evidence type="ECO:0000256" key="9">
    <source>
        <dbReference type="ARBA" id="ARBA00023136"/>
    </source>
</evidence>
<feature type="transmembrane region" description="Helical" evidence="11">
    <location>
        <begin position="719"/>
        <end position="738"/>
    </location>
</feature>
<keyword evidence="6 11" id="KW-0812">Transmembrane</keyword>
<dbReference type="GO" id="GO:0006506">
    <property type="term" value="P:GPI anchor biosynthetic process"/>
    <property type="evidence" value="ECO:0007669"/>
    <property type="project" value="UniProtKB-KW"/>
</dbReference>
<evidence type="ECO:0000256" key="10">
    <source>
        <dbReference type="ARBA" id="ARBA00023180"/>
    </source>
</evidence>
<dbReference type="GO" id="GO:0005789">
    <property type="term" value="C:endoplasmic reticulum membrane"/>
    <property type="evidence" value="ECO:0007669"/>
    <property type="project" value="UniProtKB-SubCell"/>
</dbReference>
<feature type="domain" description="GPI ethanolamine phosphate transferase 2 C-terminal" evidence="12">
    <location>
        <begin position="518"/>
        <end position="894"/>
    </location>
</feature>
<comment type="similarity">
    <text evidence="3">Belongs to the PIGG/PIGN/PIGO family. PIGG subfamily.</text>
</comment>
<keyword evidence="10" id="KW-0325">Glycoprotein</keyword>
<evidence type="ECO:0000256" key="8">
    <source>
        <dbReference type="ARBA" id="ARBA00022989"/>
    </source>
</evidence>
<comment type="pathway">
    <text evidence="2">Glycolipid biosynthesis; glycosylphosphatidylinositol-anchor biosynthesis.</text>
</comment>
<dbReference type="Pfam" id="PF01663">
    <property type="entry name" value="Phosphodiest"/>
    <property type="match status" value="1"/>
</dbReference>
<dbReference type="Pfam" id="PF19316">
    <property type="entry name" value="PIGO_PIGG"/>
    <property type="match status" value="1"/>
</dbReference>
<feature type="transmembrane region" description="Helical" evidence="11">
    <location>
        <begin position="624"/>
        <end position="643"/>
    </location>
</feature>
<dbReference type="CDD" id="cd16024">
    <property type="entry name" value="GPI_EPT_2"/>
    <property type="match status" value="1"/>
</dbReference>
<feature type="transmembrane region" description="Helical" evidence="11">
    <location>
        <begin position="851"/>
        <end position="873"/>
    </location>
</feature>
<evidence type="ECO:0000256" key="2">
    <source>
        <dbReference type="ARBA" id="ARBA00004687"/>
    </source>
</evidence>
<sequence length="906" mass="104164">METTLFGNRWKCLVTTYIFCSTLFTISLLLSAFFPLTHPSNSTASPSDIPTVINGIKLNTETIYKPSAQKIVFMVIDALRWDFVTNSDTNSMPWTTASISNNSACLIQARAQAPTVTMPRIKSMMTGAVSSFIDVILNFGATSVTTDSVLHQAKNHGHKMIFYGDDTWIKLFPTIFDRHEGTTSFFVSDFTEVDANVTRHIDEELEINDDWSIMILHYLGLDHIGHTFGPRSPLVPLKLKEMDEVIGKILKRIDRWNNDGIPSILIVCGDHGMKNSGGHGGATPEETLVPLLVFGDSCPGDVSQIEQVDIATTLSIILGIPIPQSNLGSISMDIIGDLPDAHQLFLLHYNAKHMFQHFRKLSEFESSEIYDNYYKTIKLHTEWLIGKNRHKPESQLEFIIKLYDKVLKGMKEILIKSAVKYDRTIMTITIVMILQAFFIISKKSWKLALSIKWFFYWWTIGVSLWLSLNHFLYNENNEVYFELRDFWIMTIVFVFFTINCCLCRPIHDIIPSSLSHCLEDSKIIFPAAMVLHAVSLSSSSFVEEEHQTWYFFWVTLLTCLLSLEIGRTYQNYRDRLSSDNIIRVFKVLILMTQHRILRKLNSTGNKYAHLPDIGGWMKDEESHLAMSFAVGVSLGLLVLIGFISEEKRFRRVTLGFHVILAVCVYSRHAADNSVINFTSIHRDSKGIYEVRAFWMVSGIFLLHCIRSGIWSYRNERPKFLQRIVFSVIQVWVLVSTLLHRAHDVILVPMELITIFVIYELMESRDNGILVYVSYWVGNVFYFYQGNSNSLATVDVAAGYVGLQAYWPLIAKIYLCVNTYSATILAYLMILYKNTRDRQGFDIFSINRVYSIMRIFPFAVYTIIVMIHRYHLFIWTIFSPKLLYEATYTAVLFFVMFVMQLPFLLTE</sequence>
<evidence type="ECO:0000313" key="13">
    <source>
        <dbReference type="Proteomes" id="UP000694866"/>
    </source>
</evidence>
<gene>
    <name evidence="14" type="primary">PIG-G</name>
</gene>
<accession>A0A9R1TF62</accession>
<evidence type="ECO:0000256" key="6">
    <source>
        <dbReference type="ARBA" id="ARBA00022692"/>
    </source>
</evidence>
<evidence type="ECO:0000259" key="12">
    <source>
        <dbReference type="Pfam" id="PF19316"/>
    </source>
</evidence>
<keyword evidence="13" id="KW-1185">Reference proteome</keyword>
<feature type="transmembrane region" description="Helical" evidence="11">
    <location>
        <begin position="12"/>
        <end position="36"/>
    </location>
</feature>
<dbReference type="GO" id="GO:0051267">
    <property type="term" value="F:CP2 mannose-ethanolamine phosphotransferase activity"/>
    <property type="evidence" value="ECO:0007669"/>
    <property type="project" value="TreeGrafter"/>
</dbReference>
<feature type="transmembrane region" description="Helical" evidence="11">
    <location>
        <begin position="804"/>
        <end position="830"/>
    </location>
</feature>
<feature type="transmembrane region" description="Helical" evidence="11">
    <location>
        <begin position="768"/>
        <end position="784"/>
    </location>
</feature>
<dbReference type="SUPFAM" id="SSF53649">
    <property type="entry name" value="Alkaline phosphatase-like"/>
    <property type="match status" value="1"/>
</dbReference>
<feature type="transmembrane region" description="Helical" evidence="11">
    <location>
        <begin position="885"/>
        <end position="904"/>
    </location>
</feature>
<feature type="transmembrane region" description="Helical" evidence="11">
    <location>
        <begin position="485"/>
        <end position="502"/>
    </location>
</feature>
<comment type="subcellular location">
    <subcellularLocation>
        <location evidence="1">Endoplasmic reticulum membrane</location>
        <topology evidence="1">Multi-pass membrane protein</topology>
    </subcellularLocation>
</comment>
<keyword evidence="4" id="KW-0337">GPI-anchor biosynthesis</keyword>
<proteinExistence type="inferred from homology"/>
<feature type="transmembrane region" description="Helical" evidence="11">
    <location>
        <begin position="453"/>
        <end position="473"/>
    </location>
</feature>
<dbReference type="AlphaFoldDB" id="A0A9R1TF62"/>
<feature type="transmembrane region" description="Helical" evidence="11">
    <location>
        <begin position="744"/>
        <end position="761"/>
    </location>
</feature>
<keyword evidence="5 14" id="KW-0808">Transferase</keyword>
<keyword evidence="9 11" id="KW-0472">Membrane</keyword>
<protein>
    <submittedName>
        <fullName evidence="14">GPI ethanolamine phosphate transferase 2</fullName>
    </submittedName>
</protein>
<dbReference type="OrthoDB" id="272139at2759"/>
<keyword evidence="7" id="KW-0256">Endoplasmic reticulum</keyword>
<keyword evidence="8 11" id="KW-1133">Transmembrane helix</keyword>
<organism evidence="13 14">
    <name type="scientific">Fopius arisanus</name>
    <dbReference type="NCBI Taxonomy" id="64838"/>
    <lineage>
        <taxon>Eukaryota</taxon>
        <taxon>Metazoa</taxon>
        <taxon>Ecdysozoa</taxon>
        <taxon>Arthropoda</taxon>
        <taxon>Hexapoda</taxon>
        <taxon>Insecta</taxon>
        <taxon>Pterygota</taxon>
        <taxon>Neoptera</taxon>
        <taxon>Endopterygota</taxon>
        <taxon>Hymenoptera</taxon>
        <taxon>Apocrita</taxon>
        <taxon>Ichneumonoidea</taxon>
        <taxon>Braconidae</taxon>
        <taxon>Opiinae</taxon>
        <taxon>Fopius</taxon>
    </lineage>
</organism>
<dbReference type="InterPro" id="IPR045687">
    <property type="entry name" value="PIGG/GPI7_C"/>
</dbReference>
<dbReference type="InterPro" id="IPR017850">
    <property type="entry name" value="Alkaline_phosphatase_core_sf"/>
</dbReference>
<dbReference type="CTD" id="35685"/>
<feature type="transmembrane region" description="Helical" evidence="11">
    <location>
        <begin position="690"/>
        <end position="712"/>
    </location>
</feature>
<feature type="transmembrane region" description="Helical" evidence="11">
    <location>
        <begin position="424"/>
        <end position="441"/>
    </location>
</feature>
<evidence type="ECO:0000256" key="3">
    <source>
        <dbReference type="ARBA" id="ARBA00005315"/>
    </source>
</evidence>
<dbReference type="GeneID" id="105269718"/>
<dbReference type="RefSeq" id="XP_011308492.1">
    <property type="nucleotide sequence ID" value="XM_011310190.1"/>
</dbReference>
<reference evidence="14" key="1">
    <citation type="submission" date="2025-08" db="UniProtKB">
        <authorList>
            <consortium name="RefSeq"/>
        </authorList>
    </citation>
    <scope>IDENTIFICATION</scope>
    <source>
        <strain evidence="14">USDA-PBARC FA_bdor</strain>
        <tissue evidence="14">Whole organism</tissue>
    </source>
</reference>
<feature type="transmembrane region" description="Helical" evidence="11">
    <location>
        <begin position="548"/>
        <end position="569"/>
    </location>
</feature>
<dbReference type="InterPro" id="IPR037674">
    <property type="entry name" value="PIG-G_N"/>
</dbReference>
<name>A0A9R1TF62_9HYME</name>
<dbReference type="PANTHER" id="PTHR23072:SF0">
    <property type="entry name" value="GPI ETHANOLAMINE PHOSPHATE TRANSFERASE 2"/>
    <property type="match status" value="1"/>
</dbReference>
<evidence type="ECO:0000256" key="5">
    <source>
        <dbReference type="ARBA" id="ARBA00022679"/>
    </source>
</evidence>
<dbReference type="KEGG" id="fas:105269718"/>